<dbReference type="Proteomes" id="UP000663877">
    <property type="component" value="Unassembled WGS sequence"/>
</dbReference>
<keyword evidence="3 6" id="KW-0808">Transferase</keyword>
<feature type="domain" description="Fibronectin type-III" evidence="7">
    <location>
        <begin position="5"/>
        <end position="90"/>
    </location>
</feature>
<evidence type="ECO:0000313" key="10">
    <source>
        <dbReference type="EMBL" id="CAF1184671.1"/>
    </source>
</evidence>
<dbReference type="Gene3D" id="3.40.220.10">
    <property type="entry name" value="Leucine Aminopeptidase, subunit E, domain 1"/>
    <property type="match status" value="2"/>
</dbReference>
<comment type="subcellular location">
    <subcellularLocation>
        <location evidence="1">Nucleus</location>
    </subcellularLocation>
</comment>
<evidence type="ECO:0000259" key="8">
    <source>
        <dbReference type="PROSITE" id="PS51059"/>
    </source>
</evidence>
<dbReference type="Proteomes" id="UP000663832">
    <property type="component" value="Unassembled WGS sequence"/>
</dbReference>
<keyword evidence="12" id="KW-1185">Reference proteome</keyword>
<sequence length="900" mass="100823">MSLRTPTNINVKNGDGCAFITWSTVPNATMYEIQIKNQKTWLSEMSRTSINYFVQMNLINGQCYIVQIKAINEKSISPPSSDVKIRPRACQCLFDFSAKRIGNSCQIRLKWTAIPTNVGYHIERCDIGHANKYFTINNITDNNVSTITDQTSCDMTKLQCAGHFYKISASDAPWLPNGSKSTAMVLCIKQSQLTVSAQPITSVVSTAALSLPTASTAKPVVDAKDMGLVEKMQLLIGMRREVMPGIKNKSDTENSTAHATVSVTPQTDIIVVCSSSEYLFNAICKAGGDFFKASYDTQLKQNPDSCIIAVKAEGQLASKMVYFLPWKKDSDALLLHKSFEKFVSDAVEKAVLEKYQSIVFPAIGCGKFGCSITIVAQAMVGEAHRMFQKYPISISFIIQPERTDIYDEFKKKLNALQSSQSFTLQQPIISTSSVSAPQQPIISASSVSAPPPPIEPVKTITLAVNKGTIEVEKGDITAQKVDVIIGSSSSQILKQAIIKVAGDHVNKSYNDECKNNSNAILISTPPGNLPCKRIFFVKWEPNRDEQILRQSLTDLIWTVIQNVLSYNFTSFAFPALGCGQHACSVDVVVKTMVKEVKNQLTMRNTPLAVKFIIQPNQQNIYDEFCKQVLATKDGDIRESFDYQRPMAWEKSNEKKIRFELSNTTDEYKSISTNFDQVMKGKYTQIIRIERVQNERWYIQYFAHSQHFKARLSTDTEKYLYHGCPDNAANAIMDDCFNRSFAGVNGTAYGVGVYFSSNAAYSHTYTKPNGIGERNMFLARVLVGNTTKGNGSMKTRPIGFDSTTDGSHIFVTYHDAQAYADYLITYNFEYIIKENIVTKFRNELELTKIINSRNSNNNHIRTVEFIVKYLSEDMKSGLEAELKYYKKDINIMAQDNKNQLD</sequence>
<dbReference type="PANTHER" id="PTHR14453">
    <property type="entry name" value="PARP/ZINC FINGER CCCH TYPE DOMAIN CONTAINING PROTEIN"/>
    <property type="match status" value="1"/>
</dbReference>
<evidence type="ECO:0000313" key="11">
    <source>
        <dbReference type="EMBL" id="CAF1391682.1"/>
    </source>
</evidence>
<protein>
    <recommendedName>
        <fullName evidence="6">Poly [ADP-ribose] polymerase</fullName>
        <shortName evidence="6">PARP</shortName>
        <ecNumber evidence="6">2.4.2.-</ecNumber>
    </recommendedName>
</protein>
<dbReference type="CDD" id="cd00063">
    <property type="entry name" value="FN3"/>
    <property type="match status" value="1"/>
</dbReference>
<dbReference type="Pfam" id="PF00644">
    <property type="entry name" value="PARP"/>
    <property type="match status" value="1"/>
</dbReference>
<dbReference type="AlphaFoldDB" id="A0A814VAE8"/>
<dbReference type="Pfam" id="PF01661">
    <property type="entry name" value="Macro"/>
    <property type="match status" value="2"/>
</dbReference>
<evidence type="ECO:0000256" key="4">
    <source>
        <dbReference type="ARBA" id="ARBA00023027"/>
    </source>
</evidence>
<comment type="caution">
    <text evidence="10">The sequence shown here is derived from an EMBL/GenBank/DDBJ whole genome shotgun (WGS) entry which is preliminary data.</text>
</comment>
<dbReference type="InterPro" id="IPR002589">
    <property type="entry name" value="Macro_dom"/>
</dbReference>
<dbReference type="PROSITE" id="PS51059">
    <property type="entry name" value="PARP_CATALYTIC"/>
    <property type="match status" value="1"/>
</dbReference>
<evidence type="ECO:0000313" key="12">
    <source>
        <dbReference type="Proteomes" id="UP000663832"/>
    </source>
</evidence>
<dbReference type="EMBL" id="CAJNOM010000177">
    <property type="protein sequence ID" value="CAF1184671.1"/>
    <property type="molecule type" value="Genomic_DNA"/>
</dbReference>
<dbReference type="PROSITE" id="PS51154">
    <property type="entry name" value="MACRO"/>
    <property type="match status" value="1"/>
</dbReference>
<keyword evidence="4 6" id="KW-0520">NAD</keyword>
<accession>A0A814VAE8</accession>
<evidence type="ECO:0000256" key="2">
    <source>
        <dbReference type="ARBA" id="ARBA00022676"/>
    </source>
</evidence>
<dbReference type="InterPro" id="IPR052056">
    <property type="entry name" value="Mono-ARTD/PARP"/>
</dbReference>
<dbReference type="SUPFAM" id="SSF56399">
    <property type="entry name" value="ADP-ribosylation"/>
    <property type="match status" value="1"/>
</dbReference>
<keyword evidence="2 6" id="KW-0328">Glycosyltransferase</keyword>
<dbReference type="Gene3D" id="2.60.40.10">
    <property type="entry name" value="Immunoglobulins"/>
    <property type="match status" value="1"/>
</dbReference>
<evidence type="ECO:0000259" key="9">
    <source>
        <dbReference type="PROSITE" id="PS51154"/>
    </source>
</evidence>
<dbReference type="GO" id="GO:0003950">
    <property type="term" value="F:NAD+ poly-ADP-ribosyltransferase activity"/>
    <property type="evidence" value="ECO:0007669"/>
    <property type="project" value="UniProtKB-UniRule"/>
</dbReference>
<dbReference type="InterPro" id="IPR012317">
    <property type="entry name" value="Poly(ADP-ribose)pol_cat_dom"/>
</dbReference>
<dbReference type="EMBL" id="CAJNOI010001190">
    <property type="protein sequence ID" value="CAF1391682.1"/>
    <property type="molecule type" value="Genomic_DNA"/>
</dbReference>
<dbReference type="GO" id="GO:0005634">
    <property type="term" value="C:nucleus"/>
    <property type="evidence" value="ECO:0007669"/>
    <property type="project" value="UniProtKB-SubCell"/>
</dbReference>
<dbReference type="GO" id="GO:0003714">
    <property type="term" value="F:transcription corepressor activity"/>
    <property type="evidence" value="ECO:0007669"/>
    <property type="project" value="TreeGrafter"/>
</dbReference>
<dbReference type="InterPro" id="IPR043472">
    <property type="entry name" value="Macro_dom-like"/>
</dbReference>
<evidence type="ECO:0000256" key="5">
    <source>
        <dbReference type="ARBA" id="ARBA00023242"/>
    </source>
</evidence>
<dbReference type="GO" id="GO:0005737">
    <property type="term" value="C:cytoplasm"/>
    <property type="evidence" value="ECO:0007669"/>
    <property type="project" value="TreeGrafter"/>
</dbReference>
<evidence type="ECO:0000256" key="3">
    <source>
        <dbReference type="ARBA" id="ARBA00022679"/>
    </source>
</evidence>
<dbReference type="PANTHER" id="PTHR14453:SF67">
    <property type="entry name" value="POLY [ADP-RIBOSE] POLYMERASE"/>
    <property type="match status" value="1"/>
</dbReference>
<dbReference type="OrthoDB" id="6133115at2759"/>
<dbReference type="SUPFAM" id="SSF52949">
    <property type="entry name" value="Macro domain-like"/>
    <property type="match status" value="2"/>
</dbReference>
<evidence type="ECO:0000256" key="1">
    <source>
        <dbReference type="ARBA" id="ARBA00004123"/>
    </source>
</evidence>
<evidence type="ECO:0000259" key="7">
    <source>
        <dbReference type="PROSITE" id="PS50853"/>
    </source>
</evidence>
<name>A0A814VAE8_9BILA</name>
<keyword evidence="5" id="KW-0539">Nucleus</keyword>
<gene>
    <name evidence="11" type="ORF">BJG266_LOCUS37150</name>
    <name evidence="10" type="ORF">QVE165_LOCUS24889</name>
</gene>
<reference evidence="10" key="1">
    <citation type="submission" date="2021-02" db="EMBL/GenBank/DDBJ databases">
        <authorList>
            <person name="Nowell W R."/>
        </authorList>
    </citation>
    <scope>NUCLEOTIDE SEQUENCE</scope>
</reference>
<dbReference type="Gene3D" id="3.90.228.10">
    <property type="match status" value="1"/>
</dbReference>
<feature type="domain" description="Macro" evidence="9">
    <location>
        <begin position="456"/>
        <end position="629"/>
    </location>
</feature>
<proteinExistence type="predicted"/>
<dbReference type="EC" id="2.4.2.-" evidence="6"/>
<dbReference type="GO" id="GO:0010629">
    <property type="term" value="P:negative regulation of gene expression"/>
    <property type="evidence" value="ECO:0007669"/>
    <property type="project" value="TreeGrafter"/>
</dbReference>
<feature type="domain" description="PARP catalytic" evidence="8">
    <location>
        <begin position="644"/>
        <end position="846"/>
    </location>
</feature>
<dbReference type="InterPro" id="IPR013783">
    <property type="entry name" value="Ig-like_fold"/>
</dbReference>
<evidence type="ECO:0000256" key="6">
    <source>
        <dbReference type="RuleBase" id="RU362114"/>
    </source>
</evidence>
<organism evidence="10 12">
    <name type="scientific">Adineta steineri</name>
    <dbReference type="NCBI Taxonomy" id="433720"/>
    <lineage>
        <taxon>Eukaryota</taxon>
        <taxon>Metazoa</taxon>
        <taxon>Spiralia</taxon>
        <taxon>Gnathifera</taxon>
        <taxon>Rotifera</taxon>
        <taxon>Eurotatoria</taxon>
        <taxon>Bdelloidea</taxon>
        <taxon>Adinetida</taxon>
        <taxon>Adinetidae</taxon>
        <taxon>Adineta</taxon>
    </lineage>
</organism>
<dbReference type="InterPro" id="IPR003961">
    <property type="entry name" value="FN3_dom"/>
</dbReference>
<dbReference type="SUPFAM" id="SSF49265">
    <property type="entry name" value="Fibronectin type III"/>
    <property type="match status" value="1"/>
</dbReference>
<dbReference type="InterPro" id="IPR036116">
    <property type="entry name" value="FN3_sf"/>
</dbReference>
<dbReference type="PROSITE" id="PS50853">
    <property type="entry name" value="FN3"/>
    <property type="match status" value="1"/>
</dbReference>